<dbReference type="KEGG" id="amon:H9L24_09975"/>
<gene>
    <name evidence="2" type="ORF">H9L24_09975</name>
</gene>
<dbReference type="RefSeq" id="WP_187738004.1">
    <property type="nucleotide sequence ID" value="NZ_CP060790.1"/>
</dbReference>
<feature type="transmembrane region" description="Helical" evidence="1">
    <location>
        <begin position="12"/>
        <end position="30"/>
    </location>
</feature>
<proteinExistence type="predicted"/>
<accession>A0A7H0HKG1</accession>
<feature type="transmembrane region" description="Helical" evidence="1">
    <location>
        <begin position="78"/>
        <end position="101"/>
    </location>
</feature>
<dbReference type="Proteomes" id="UP000516057">
    <property type="component" value="Chromosome"/>
</dbReference>
<dbReference type="InterPro" id="IPR025695">
    <property type="entry name" value="DoxX-like"/>
</dbReference>
<protein>
    <submittedName>
        <fullName evidence="2">DoxX-like family protein</fullName>
    </submittedName>
</protein>
<dbReference type="EMBL" id="CP060790">
    <property type="protein sequence ID" value="QNP61027.1"/>
    <property type="molecule type" value="Genomic_DNA"/>
</dbReference>
<evidence type="ECO:0000313" key="3">
    <source>
        <dbReference type="Proteomes" id="UP000516057"/>
    </source>
</evidence>
<evidence type="ECO:0000256" key="1">
    <source>
        <dbReference type="SAM" id="Phobius"/>
    </source>
</evidence>
<keyword evidence="3" id="KW-1185">Reference proteome</keyword>
<reference evidence="2 3" key="1">
    <citation type="submission" date="2020-08" db="EMBL/GenBank/DDBJ databases">
        <title>Genome sequence of Acidovorax monticola KACC 19171T.</title>
        <authorList>
            <person name="Hyun D.-W."/>
            <person name="Bae J.-W."/>
        </authorList>
    </citation>
    <scope>NUCLEOTIDE SEQUENCE [LARGE SCALE GENOMIC DNA]</scope>
    <source>
        <strain evidence="2 3">KACC 19171</strain>
    </source>
</reference>
<name>A0A7H0HKG1_9BURK</name>
<keyword evidence="1" id="KW-0472">Membrane</keyword>
<dbReference type="AlphaFoldDB" id="A0A7H0HKG1"/>
<feature type="transmembrane region" description="Helical" evidence="1">
    <location>
        <begin position="50"/>
        <end position="71"/>
    </location>
</feature>
<sequence>MDRHPPSPDTRWLRASLVTVWLVTALASAIEFHGQSTALLQQSGITHGGLQAMLIGGGIAADLAVGLALWLRPGRASYGAALLLMAAMTAMATLLQPALWLHPLGPLLKNLPIAALLVHLLRQEEKTAP</sequence>
<keyword evidence="1" id="KW-1133">Transmembrane helix</keyword>
<evidence type="ECO:0000313" key="2">
    <source>
        <dbReference type="EMBL" id="QNP61027.1"/>
    </source>
</evidence>
<organism evidence="2 3">
    <name type="scientific">Paenacidovorax monticola</name>
    <dbReference type="NCBI Taxonomy" id="1926868"/>
    <lineage>
        <taxon>Bacteria</taxon>
        <taxon>Pseudomonadati</taxon>
        <taxon>Pseudomonadota</taxon>
        <taxon>Betaproteobacteria</taxon>
        <taxon>Burkholderiales</taxon>
        <taxon>Comamonadaceae</taxon>
        <taxon>Paenacidovorax</taxon>
    </lineage>
</organism>
<dbReference type="Pfam" id="PF13781">
    <property type="entry name" value="DoxX_3"/>
    <property type="match status" value="1"/>
</dbReference>
<keyword evidence="1" id="KW-0812">Transmembrane</keyword>